<comment type="caution">
    <text evidence="3">The sequence shown here is derived from an EMBL/GenBank/DDBJ whole genome shotgun (WGS) entry which is preliminary data.</text>
</comment>
<dbReference type="GO" id="GO:0016740">
    <property type="term" value="F:transferase activity"/>
    <property type="evidence" value="ECO:0007669"/>
    <property type="project" value="UniProtKB-KW"/>
</dbReference>
<comment type="similarity">
    <text evidence="1 2">Belongs to the Rab GDI family.</text>
</comment>
<dbReference type="HOGENOM" id="CLU_021695_0_2_1"/>
<dbReference type="InterPro" id="IPR036188">
    <property type="entry name" value="FAD/NAD-bd_sf"/>
</dbReference>
<dbReference type="Gene3D" id="3.30.519.10">
    <property type="entry name" value="Guanine Nucleotide Dissociation Inhibitor, domain 2"/>
    <property type="match status" value="1"/>
</dbReference>
<dbReference type="GO" id="GO:0015031">
    <property type="term" value="P:protein transport"/>
    <property type="evidence" value="ECO:0007669"/>
    <property type="project" value="InterPro"/>
</dbReference>
<dbReference type="PRINTS" id="PR00891">
    <property type="entry name" value="RABGDIREP"/>
</dbReference>
<gene>
    <name evidence="3" type="ORF">M896_021380</name>
</gene>
<dbReference type="InterPro" id="IPR000806">
    <property type="entry name" value="RabGDI"/>
</dbReference>
<protein>
    <recommendedName>
        <fullName evidence="2">Rab GDP dissociation inhibitor</fullName>
    </recommendedName>
</protein>
<dbReference type="Gene3D" id="3.50.50.60">
    <property type="entry name" value="FAD/NAD(P)-binding domain"/>
    <property type="match status" value="1"/>
</dbReference>
<dbReference type="InParanoid" id="A0A0B2UMY3"/>
<reference evidence="3 4" key="1">
    <citation type="journal article" date="2014" name="MBio">
        <title>The Ordospora colligata genome; evolution of extreme reduction in microsporidia and host-to-parasite horizontal gene transfer.</title>
        <authorList>
            <person name="Pombert J.-F."/>
            <person name="Haag K.L."/>
            <person name="Beidas S."/>
            <person name="Ebert D."/>
            <person name="Keeling P.J."/>
        </authorList>
    </citation>
    <scope>NUCLEOTIDE SEQUENCE [LARGE SCALE GENOMIC DNA]</scope>
    <source>
        <strain evidence="3 4">OC4</strain>
    </source>
</reference>
<dbReference type="Proteomes" id="UP000031056">
    <property type="component" value="Unassembled WGS sequence"/>
</dbReference>
<dbReference type="GO" id="GO:0005737">
    <property type="term" value="C:cytoplasm"/>
    <property type="evidence" value="ECO:0007669"/>
    <property type="project" value="TreeGrafter"/>
</dbReference>
<name>A0A0B2UMY3_9MICR</name>
<dbReference type="FunCoup" id="A0A0B2UMY3">
    <property type="interactions" value="181"/>
</dbReference>
<dbReference type="AlphaFoldDB" id="A0A0B2UMY3"/>
<dbReference type="PANTHER" id="PTHR11787:SF8">
    <property type="entry name" value="RAB GDP DISSOCIATION INHIBITOR"/>
    <property type="match status" value="1"/>
</dbReference>
<dbReference type="RefSeq" id="XP_014564342.1">
    <property type="nucleotide sequence ID" value="XM_014708856.1"/>
</dbReference>
<dbReference type="PRINTS" id="PR00892">
    <property type="entry name" value="RABGDI"/>
</dbReference>
<dbReference type="VEuPathDB" id="MicrosporidiaDB:M896_021380"/>
<evidence type="ECO:0000256" key="2">
    <source>
        <dbReference type="RuleBase" id="RU363124"/>
    </source>
</evidence>
<keyword evidence="3" id="KW-0808">Transferase</keyword>
<dbReference type="GO" id="GO:0007264">
    <property type="term" value="P:small GTPase-mediated signal transduction"/>
    <property type="evidence" value="ECO:0007669"/>
    <property type="project" value="InterPro"/>
</dbReference>
<proteinExistence type="inferred from homology"/>
<dbReference type="SUPFAM" id="SSF51905">
    <property type="entry name" value="FAD/NAD(P)-binding domain"/>
    <property type="match status" value="1"/>
</dbReference>
<dbReference type="Gene3D" id="1.10.405.10">
    <property type="entry name" value="Guanine Nucleotide Dissociation Inhibitor, domain 1"/>
    <property type="match status" value="1"/>
</dbReference>
<dbReference type="OrthoDB" id="9446342at2759"/>
<dbReference type="GO" id="GO:0016192">
    <property type="term" value="P:vesicle-mediated transport"/>
    <property type="evidence" value="ECO:0007669"/>
    <property type="project" value="TreeGrafter"/>
</dbReference>
<sequence length="431" mass="48870">MADDVQYDFAILGTGLVECAMGCILAENNKKVILIDRNAIYGADYATLRYRELVSHFGGDEVIPELKVYDNEFCVDLTPKLFLAGSKMLRMLVDHGIDEYLEFCRITGSFLWKGKLYSVPTSETQSMTTGMIGIWQKPKVMRFFWNVREYAKAAMKGAGYKFKATMREEFKEYGLNEESMELIGHGIALNLDDSYLDRSPKETFDKILTYIKSIVCYENAMESPYLYPRYGLSEIAQGFARSCCMKGGEIMINAEVLSVDEGSGEIVVREPVNKEMLRIRAKKIISDQSYFARSTVEYEIIRAICIIRGEPCEVTRGTSSSQIIFLKGEMRRMNDIFVVILGSDEKATPDGYKVAIISTVKETNDPAREIKMVVGKLGDVVKTFVEVKPVYKTEDTENVIFTKGVNESPHFEDVYDEIEEICRKLNISSAR</sequence>
<dbReference type="GeneID" id="26261233"/>
<dbReference type="STRING" id="1354746.A0A0B2UMY3"/>
<evidence type="ECO:0000313" key="3">
    <source>
        <dbReference type="EMBL" id="KHN70300.1"/>
    </source>
</evidence>
<accession>A0A0B2UMY3</accession>
<evidence type="ECO:0000256" key="1">
    <source>
        <dbReference type="ARBA" id="ARBA00005593"/>
    </source>
</evidence>
<dbReference type="SUPFAM" id="SSF54373">
    <property type="entry name" value="FAD-linked reductases, C-terminal domain"/>
    <property type="match status" value="1"/>
</dbReference>
<organism evidence="3 4">
    <name type="scientific">Ordospora colligata OC4</name>
    <dbReference type="NCBI Taxonomy" id="1354746"/>
    <lineage>
        <taxon>Eukaryota</taxon>
        <taxon>Fungi</taxon>
        <taxon>Fungi incertae sedis</taxon>
        <taxon>Microsporidia</taxon>
        <taxon>Ordosporidae</taxon>
        <taxon>Ordospora</taxon>
    </lineage>
</organism>
<dbReference type="GO" id="GO:0005093">
    <property type="term" value="F:Rab GDP-dissociation inhibitor activity"/>
    <property type="evidence" value="ECO:0007669"/>
    <property type="project" value="InterPro"/>
</dbReference>
<keyword evidence="4" id="KW-1185">Reference proteome</keyword>
<dbReference type="PANTHER" id="PTHR11787">
    <property type="entry name" value="RAB GDP-DISSOCIATION INHIBITOR"/>
    <property type="match status" value="1"/>
</dbReference>
<dbReference type="InterPro" id="IPR018203">
    <property type="entry name" value="GDP_dissociation_inhibitor"/>
</dbReference>
<dbReference type="EMBL" id="JOKQ01000002">
    <property type="protein sequence ID" value="KHN70300.1"/>
    <property type="molecule type" value="Genomic_DNA"/>
</dbReference>
<dbReference type="Pfam" id="PF00996">
    <property type="entry name" value="GDI"/>
    <property type="match status" value="1"/>
</dbReference>
<evidence type="ECO:0000313" key="4">
    <source>
        <dbReference type="Proteomes" id="UP000031056"/>
    </source>
</evidence>